<proteinExistence type="predicted"/>
<dbReference type="SUPFAM" id="SSF53300">
    <property type="entry name" value="vWA-like"/>
    <property type="match status" value="1"/>
</dbReference>
<dbReference type="EMBL" id="JANWGH010000001">
    <property type="protein sequence ID" value="MCS5488877.1"/>
    <property type="molecule type" value="Genomic_DNA"/>
</dbReference>
<evidence type="ECO:0008006" key="3">
    <source>
        <dbReference type="Google" id="ProtNLM"/>
    </source>
</evidence>
<dbReference type="Proteomes" id="UP001206788">
    <property type="component" value="Unassembled WGS sequence"/>
</dbReference>
<gene>
    <name evidence="1" type="ORF">NY014_00465</name>
</gene>
<protein>
    <recommendedName>
        <fullName evidence="3">von Willebrand factor type A domain-containing protein</fullName>
    </recommendedName>
</protein>
<evidence type="ECO:0000313" key="1">
    <source>
        <dbReference type="EMBL" id="MCS5488877.1"/>
    </source>
</evidence>
<dbReference type="InterPro" id="IPR036465">
    <property type="entry name" value="vWFA_dom_sf"/>
</dbReference>
<sequence>MKNQSFKTQTKDKAMKKRTFYHLVLDKSGSMLDSWVEARQVINNQLKELSRMQVENPDSEISFSICAFNQALRFSKEIVNIDKAEIDWGTIYPDGMTALYDAIGESIEFVKSKAGAILDADQSDVVMLILTDGLENSSRNYSGRAIKQIIEAYEKTGKWNFLFLGAGLDINEVTREFGRENKNSMSFDKANYRKTFALINDELEDFVKSKSSGQKKKDFF</sequence>
<name>A0ABT2G1C4_9BACT</name>
<accession>A0ABT2G1C4</accession>
<dbReference type="RefSeq" id="WP_259412560.1">
    <property type="nucleotide sequence ID" value="NZ_JANWGH010000001.1"/>
</dbReference>
<keyword evidence="2" id="KW-1185">Reference proteome</keyword>
<organism evidence="1 2">
    <name type="scientific">Algoriphagus limi</name>
    <dbReference type="NCBI Taxonomy" id="2975273"/>
    <lineage>
        <taxon>Bacteria</taxon>
        <taxon>Pseudomonadati</taxon>
        <taxon>Bacteroidota</taxon>
        <taxon>Cytophagia</taxon>
        <taxon>Cytophagales</taxon>
        <taxon>Cyclobacteriaceae</taxon>
        <taxon>Algoriphagus</taxon>
    </lineage>
</organism>
<reference evidence="1 2" key="1">
    <citation type="submission" date="2022-08" db="EMBL/GenBank/DDBJ databases">
        <title>Algoriphagus sp. CAU 1643 isolated from mud.</title>
        <authorList>
            <person name="Kim W."/>
        </authorList>
    </citation>
    <scope>NUCLEOTIDE SEQUENCE [LARGE SCALE GENOMIC DNA]</scope>
    <source>
        <strain evidence="1 2">CAU 1643</strain>
    </source>
</reference>
<comment type="caution">
    <text evidence="1">The sequence shown here is derived from an EMBL/GenBank/DDBJ whole genome shotgun (WGS) entry which is preliminary data.</text>
</comment>
<evidence type="ECO:0000313" key="2">
    <source>
        <dbReference type="Proteomes" id="UP001206788"/>
    </source>
</evidence>
<dbReference type="Gene3D" id="3.40.50.410">
    <property type="entry name" value="von Willebrand factor, type A domain"/>
    <property type="match status" value="1"/>
</dbReference>